<dbReference type="InterPro" id="IPR001437">
    <property type="entry name" value="Tscrpt_elong_fac_GreA/B_C"/>
</dbReference>
<dbReference type="InterPro" id="IPR018151">
    <property type="entry name" value="TF_GreA/GreB_CS"/>
</dbReference>
<dbReference type="GO" id="GO:0003677">
    <property type="term" value="F:DNA binding"/>
    <property type="evidence" value="ECO:0007669"/>
    <property type="project" value="InterPro"/>
</dbReference>
<dbReference type="SUPFAM" id="SSF46557">
    <property type="entry name" value="GreA transcript cleavage protein, N-terminal domain"/>
    <property type="match status" value="1"/>
</dbReference>
<accession>Q9RRW0</accession>
<dbReference type="SUPFAM" id="SSF54534">
    <property type="entry name" value="FKBP-like"/>
    <property type="match status" value="1"/>
</dbReference>
<feature type="domain" description="Transcription elongation factor GreA/GreB N-terminal" evidence="6">
    <location>
        <begin position="29"/>
        <end position="96"/>
    </location>
</feature>
<dbReference type="STRING" id="243230.DR_2375"/>
<dbReference type="EMBL" id="AE000513">
    <property type="protein sequence ID" value="AAF11920.1"/>
    <property type="molecule type" value="Genomic_DNA"/>
</dbReference>
<protein>
    <submittedName>
        <fullName evidence="7">Transcription elongation factor</fullName>
    </submittedName>
</protein>
<dbReference type="GO" id="GO:0006354">
    <property type="term" value="P:DNA-templated transcription elongation"/>
    <property type="evidence" value="ECO:0000318"/>
    <property type="project" value="GO_Central"/>
</dbReference>
<evidence type="ECO:0000256" key="4">
    <source>
        <dbReference type="SAM" id="Coils"/>
    </source>
</evidence>
<gene>
    <name evidence="7" type="ordered locus">DR_2375</name>
</gene>
<name>Q9RRW0_DEIRA</name>
<dbReference type="InterPro" id="IPR022691">
    <property type="entry name" value="Tscrpt_elong_fac_GreA/B_N"/>
</dbReference>
<dbReference type="PIR" id="E75281">
    <property type="entry name" value="E75281"/>
</dbReference>
<evidence type="ECO:0000256" key="3">
    <source>
        <dbReference type="ARBA" id="ARBA00023163"/>
    </source>
</evidence>
<dbReference type="KEGG" id="dra:DR_2375"/>
<comment type="similarity">
    <text evidence="1">Belongs to the GreA/GreB family.</text>
</comment>
<dbReference type="GO" id="GO:0070063">
    <property type="term" value="F:RNA polymerase binding"/>
    <property type="evidence" value="ECO:0007669"/>
    <property type="project" value="InterPro"/>
</dbReference>
<sequence>MHNANSRSANSSAYPVSIPYPLSMTQPLPLTPEGLSRLQAALEREQARREEARRVVQEQMEANENESLDLAAAQETLGAVEARIEELEDQLARAVVLAPGAGNDGRAAVGSRVTLLNIGLGRELPLHLVSAAEAAAGPGTSGVALVSTESPVGRALLGRRAGEEFTVDLGRTQAQYRVLMVES</sequence>
<dbReference type="PaxDb" id="243230-DR_2375"/>
<evidence type="ECO:0000256" key="2">
    <source>
        <dbReference type="ARBA" id="ARBA00023015"/>
    </source>
</evidence>
<dbReference type="Pfam" id="PF03449">
    <property type="entry name" value="GreA_GreB_N"/>
    <property type="match status" value="1"/>
</dbReference>
<dbReference type="PATRIC" id="fig|243230.17.peg.2611"/>
<dbReference type="AlphaFoldDB" id="Q9RRW0"/>
<evidence type="ECO:0000259" key="5">
    <source>
        <dbReference type="Pfam" id="PF01272"/>
    </source>
</evidence>
<feature type="domain" description="Transcription elongation factor GreA/GreB C-terminal" evidence="5">
    <location>
        <begin position="104"/>
        <end position="182"/>
    </location>
</feature>
<proteinExistence type="inferred from homology"/>
<dbReference type="Proteomes" id="UP000002524">
    <property type="component" value="Chromosome 1"/>
</dbReference>
<dbReference type="eggNOG" id="COG0782">
    <property type="taxonomic scope" value="Bacteria"/>
</dbReference>
<keyword evidence="8" id="KW-1185">Reference proteome</keyword>
<dbReference type="Gene3D" id="1.10.287.180">
    <property type="entry name" value="Transcription elongation factor, GreA/GreB, N-terminal domain"/>
    <property type="match status" value="1"/>
</dbReference>
<dbReference type="InParanoid" id="Q9RRW0"/>
<dbReference type="GO" id="GO:0032784">
    <property type="term" value="P:regulation of DNA-templated transcription elongation"/>
    <property type="evidence" value="ECO:0007669"/>
    <property type="project" value="InterPro"/>
</dbReference>
<dbReference type="OrthoDB" id="9808774at2"/>
<reference evidence="7 8" key="1">
    <citation type="journal article" date="1999" name="Science">
        <title>Genome sequence of the radioresistant bacterium Deinococcus radiodurans R1.</title>
        <authorList>
            <person name="White O."/>
            <person name="Eisen J.A."/>
            <person name="Heidelberg J.F."/>
            <person name="Hickey E.K."/>
            <person name="Peterson J.D."/>
            <person name="Dodson R.J."/>
            <person name="Haft D.H."/>
            <person name="Gwinn M.L."/>
            <person name="Nelson W.C."/>
            <person name="Richardson D.L."/>
            <person name="Moffat K.S."/>
            <person name="Qin H."/>
            <person name="Jiang L."/>
            <person name="Pamphile W."/>
            <person name="Crosby M."/>
            <person name="Shen M."/>
            <person name="Vamathevan J.J."/>
            <person name="Lam P."/>
            <person name="McDonald L."/>
            <person name="Utterback T."/>
            <person name="Zalewski C."/>
            <person name="Makarova K.S."/>
            <person name="Aravind L."/>
            <person name="Daly M.J."/>
            <person name="Minton K.W."/>
            <person name="Fleischmann R.D."/>
            <person name="Ketchum K.A."/>
            <person name="Nelson K.E."/>
            <person name="Salzberg S."/>
            <person name="Smith H.O."/>
            <person name="Venter J.C."/>
            <person name="Fraser C.M."/>
        </authorList>
    </citation>
    <scope>NUCLEOTIDE SEQUENCE [LARGE SCALE GENOMIC DNA]</scope>
    <source>
        <strain evidence="8">ATCC 13939 / DSM 20539 / JCM 16871 / LMG 4051 / NBRC 15346 / NCIMB 9279 / R1 / VKM B-1422</strain>
    </source>
</reference>
<organism evidence="7 8">
    <name type="scientific">Deinococcus radiodurans (strain ATCC 13939 / DSM 20539 / JCM 16871 / CCUG 27074 / LMG 4051 / NBRC 15346 / NCIMB 9279 / VKM B-1422 / R1)</name>
    <dbReference type="NCBI Taxonomy" id="243230"/>
    <lineage>
        <taxon>Bacteria</taxon>
        <taxon>Thermotogati</taxon>
        <taxon>Deinococcota</taxon>
        <taxon>Deinococci</taxon>
        <taxon>Deinococcales</taxon>
        <taxon>Deinococcaceae</taxon>
        <taxon>Deinococcus</taxon>
    </lineage>
</organism>
<dbReference type="InterPro" id="IPR036805">
    <property type="entry name" value="Tscrpt_elong_fac_GreA/B_N_sf"/>
</dbReference>
<dbReference type="Gene3D" id="3.10.50.30">
    <property type="entry name" value="Transcription elongation factor, GreA/GreB, C-terminal domain"/>
    <property type="match status" value="1"/>
</dbReference>
<dbReference type="PIRSF" id="PIRSF006092">
    <property type="entry name" value="GreA_GreB"/>
    <property type="match status" value="1"/>
</dbReference>
<evidence type="ECO:0000313" key="7">
    <source>
        <dbReference type="EMBL" id="AAF11920.1"/>
    </source>
</evidence>
<dbReference type="InterPro" id="IPR023459">
    <property type="entry name" value="Tscrpt_elong_fac_GreA/B_fam"/>
</dbReference>
<dbReference type="PROSITE" id="PS00830">
    <property type="entry name" value="GREAB_2"/>
    <property type="match status" value="1"/>
</dbReference>
<dbReference type="HOGENOM" id="CLU_101379_2_2_0"/>
<dbReference type="Pfam" id="PF01272">
    <property type="entry name" value="GreA_GreB"/>
    <property type="match status" value="1"/>
</dbReference>
<dbReference type="PANTHER" id="PTHR30437:SF4">
    <property type="entry name" value="TRANSCRIPTION ELONGATION FACTOR GREA"/>
    <property type="match status" value="1"/>
</dbReference>
<keyword evidence="7" id="KW-0251">Elongation factor</keyword>
<dbReference type="InterPro" id="IPR036953">
    <property type="entry name" value="GreA/GreB_C_sf"/>
</dbReference>
<keyword evidence="3" id="KW-0804">Transcription</keyword>
<evidence type="ECO:0000256" key="1">
    <source>
        <dbReference type="ARBA" id="ARBA00008213"/>
    </source>
</evidence>
<evidence type="ECO:0000259" key="6">
    <source>
        <dbReference type="Pfam" id="PF03449"/>
    </source>
</evidence>
<feature type="coiled-coil region" evidence="4">
    <location>
        <begin position="35"/>
        <end position="97"/>
    </location>
</feature>
<dbReference type="EnsemblBacteria" id="AAF11920">
    <property type="protein sequence ID" value="AAF11920"/>
    <property type="gene ID" value="DR_2375"/>
</dbReference>
<keyword evidence="4" id="KW-0175">Coiled coil</keyword>
<dbReference type="GO" id="GO:0003746">
    <property type="term" value="F:translation elongation factor activity"/>
    <property type="evidence" value="ECO:0007669"/>
    <property type="project" value="UniProtKB-KW"/>
</dbReference>
<evidence type="ECO:0000313" key="8">
    <source>
        <dbReference type="Proteomes" id="UP000002524"/>
    </source>
</evidence>
<keyword evidence="2" id="KW-0805">Transcription regulation</keyword>
<keyword evidence="7" id="KW-0648">Protein biosynthesis</keyword>
<dbReference type="PANTHER" id="PTHR30437">
    <property type="entry name" value="TRANSCRIPTION ELONGATION FACTOR GREA"/>
    <property type="match status" value="1"/>
</dbReference>